<evidence type="ECO:0008006" key="3">
    <source>
        <dbReference type="Google" id="ProtNLM"/>
    </source>
</evidence>
<reference evidence="1 2" key="1">
    <citation type="journal article" date="2020" name="Cell Host Microbe">
        <title>Functional and Genomic Variation between Human-Derived Isolates of Lachnospiraceae Reveals Inter- and Intra-Species Diversity.</title>
        <authorList>
            <person name="Sorbara M.T."/>
            <person name="Littmann E.R."/>
            <person name="Fontana E."/>
            <person name="Moody T.U."/>
            <person name="Kohout C.E."/>
            <person name="Gjonbalaj M."/>
            <person name="Eaton V."/>
            <person name="Seok R."/>
            <person name="Leiner I.M."/>
            <person name="Pamer E.G."/>
        </authorList>
    </citation>
    <scope>NUCLEOTIDE SEQUENCE [LARGE SCALE GENOMIC DNA]</scope>
    <source>
        <strain evidence="1 2">MSK.15.26</strain>
    </source>
</reference>
<keyword evidence="2" id="KW-1185">Reference proteome</keyword>
<comment type="caution">
    <text evidence="1">The sequence shown here is derived from an EMBL/GenBank/DDBJ whole genome shotgun (WGS) entry which is preliminary data.</text>
</comment>
<dbReference type="EMBL" id="JAAITA010000032">
    <property type="protein sequence ID" value="NSJ87355.1"/>
    <property type="molecule type" value="Genomic_DNA"/>
</dbReference>
<proteinExistence type="predicted"/>
<gene>
    <name evidence="1" type="ORF">G5A70_14525</name>
</gene>
<dbReference type="Proteomes" id="UP000822142">
    <property type="component" value="Unassembled WGS sequence"/>
</dbReference>
<dbReference type="RefSeq" id="WP_173750190.1">
    <property type="nucleotide sequence ID" value="NZ_JAAITA010000032.1"/>
</dbReference>
<evidence type="ECO:0000313" key="2">
    <source>
        <dbReference type="Proteomes" id="UP000822142"/>
    </source>
</evidence>
<dbReference type="Gene3D" id="3.40.50.300">
    <property type="entry name" value="P-loop containing nucleotide triphosphate hydrolases"/>
    <property type="match status" value="1"/>
</dbReference>
<protein>
    <recommendedName>
        <fullName evidence="3">CobQ/CobB/MinD/ParA nucleotide binding domain protein</fullName>
    </recommendedName>
</protein>
<dbReference type="SUPFAM" id="SSF52540">
    <property type="entry name" value="P-loop containing nucleoside triphosphate hydrolases"/>
    <property type="match status" value="1"/>
</dbReference>
<organism evidence="1 2">
    <name type="scientific">Blautia hansenii</name>
    <name type="common">Ruminococcus hansenii</name>
    <dbReference type="NCBI Taxonomy" id="1322"/>
    <lineage>
        <taxon>Bacteria</taxon>
        <taxon>Bacillati</taxon>
        <taxon>Bacillota</taxon>
        <taxon>Clostridia</taxon>
        <taxon>Lachnospirales</taxon>
        <taxon>Lachnospiraceae</taxon>
        <taxon>Blautia</taxon>
    </lineage>
</organism>
<accession>A0ABX2IBW3</accession>
<sequence length="340" mass="38917">MKKNVIAVCDSDAEYACNFAEYLNSRKKLPFQAEAFTNAGTLCDYAGKNPPEILLIAEADVDSQVEKLGTENMIVLSDEKDKEEGQHKFVYKYQSAESVIQEVMNYYTRNSAPAFYAMSERRMSVIGVYSPVSRCGKTLFALTVGQILGERKSVLYVNMEDYSGFDQLFSGHTGKNLTDFFYELRCKEGKMLHCMQELIRPMGKMDYLPPAESPEDVRDILFSEWLQLFDLIRKNSRYEVLILDIGSCTDQLFRILNLCSHVYMPVQEDLMARCKLAQFQKLVKSWGAIEEERIREIRLPAFQPECTDGNLIESLSWGKWGTCVRKVLEKNGEFKTAGKT</sequence>
<dbReference type="InterPro" id="IPR027417">
    <property type="entry name" value="P-loop_NTPase"/>
</dbReference>
<dbReference type="Gene3D" id="3.40.50.10850">
    <property type="entry name" value="Ntrc-like two-domain protein"/>
    <property type="match status" value="1"/>
</dbReference>
<evidence type="ECO:0000313" key="1">
    <source>
        <dbReference type="EMBL" id="NSJ87355.1"/>
    </source>
</evidence>
<name>A0ABX2IBW3_BLAHA</name>